<dbReference type="eggNOG" id="ENOG502S5S5">
    <property type="taxonomic scope" value="Eukaryota"/>
</dbReference>
<accession>A0A1I7RTB5</accession>
<dbReference type="AlphaFoldDB" id="A0A1I7RTB5"/>
<evidence type="ECO:0000313" key="1">
    <source>
        <dbReference type="Proteomes" id="UP000095284"/>
    </source>
</evidence>
<name>A0A1I7RTB5_BURXY</name>
<sequence>MSKNRIPNCFKKYIWLCSLMSDAVEIANLEPEAREKRLSEKPLEYFKLLKDCPDVVAIPIYDEVKRRWERAEERVKTLEELVKGVKWEENSIEEDRYDIISEVMDKAMQGFEINEEHENRKIKFGHRIFLEAKMLLGINHAFDRVEAILKDFFAFHNDKTGAAYERDDLRMEIRLMDACFTEVHTGFLKSYLDMEL</sequence>
<proteinExistence type="predicted"/>
<protein>
    <submittedName>
        <fullName evidence="2">HD_domain domain-containing protein</fullName>
    </submittedName>
</protein>
<organism evidence="1 2">
    <name type="scientific">Bursaphelenchus xylophilus</name>
    <name type="common">Pinewood nematode worm</name>
    <name type="synonym">Aphelenchoides xylophilus</name>
    <dbReference type="NCBI Taxonomy" id="6326"/>
    <lineage>
        <taxon>Eukaryota</taxon>
        <taxon>Metazoa</taxon>
        <taxon>Ecdysozoa</taxon>
        <taxon>Nematoda</taxon>
        <taxon>Chromadorea</taxon>
        <taxon>Rhabditida</taxon>
        <taxon>Tylenchina</taxon>
        <taxon>Tylenchomorpha</taxon>
        <taxon>Aphelenchoidea</taxon>
        <taxon>Aphelenchoididae</taxon>
        <taxon>Bursaphelenchus</taxon>
    </lineage>
</organism>
<evidence type="ECO:0000313" key="2">
    <source>
        <dbReference type="WBParaSite" id="BXY_0396900.1"/>
    </source>
</evidence>
<dbReference type="Proteomes" id="UP000095284">
    <property type="component" value="Unplaced"/>
</dbReference>
<dbReference type="WBParaSite" id="BXY_0396900.1">
    <property type="protein sequence ID" value="BXY_0396900.1"/>
    <property type="gene ID" value="BXY_0396900"/>
</dbReference>
<reference evidence="2" key="1">
    <citation type="submission" date="2016-11" db="UniProtKB">
        <authorList>
            <consortium name="WormBaseParasite"/>
        </authorList>
    </citation>
    <scope>IDENTIFICATION</scope>
</reference>